<keyword evidence="5" id="KW-1185">Reference proteome</keyword>
<dbReference type="Proteomes" id="UP000005038">
    <property type="component" value="Unassembled WGS sequence"/>
</dbReference>
<dbReference type="InterPro" id="IPR000387">
    <property type="entry name" value="Tyr_Pase_dom"/>
</dbReference>
<dbReference type="GO" id="GO:0004721">
    <property type="term" value="F:phosphoprotein phosphatase activity"/>
    <property type="evidence" value="ECO:0007669"/>
    <property type="project" value="InterPro"/>
</dbReference>
<evidence type="ECO:0000259" key="3">
    <source>
        <dbReference type="PROSITE" id="PS50056"/>
    </source>
</evidence>
<protein>
    <recommendedName>
        <fullName evidence="3">Tyrosine specific protein phosphatases domain-containing protein</fullName>
    </recommendedName>
</protein>
<gene>
    <name evidence="4" type="ORF">GOOTI_087_00300</name>
</gene>
<evidence type="ECO:0000313" key="4">
    <source>
        <dbReference type="EMBL" id="GAB33906.1"/>
    </source>
</evidence>
<comment type="similarity">
    <text evidence="1">Belongs to the protein-tyrosine phosphatase family.</text>
</comment>
<dbReference type="Pfam" id="PF13350">
    <property type="entry name" value="Y_phosphatase3"/>
    <property type="match status" value="1"/>
</dbReference>
<dbReference type="SUPFAM" id="SSF52799">
    <property type="entry name" value="(Phosphotyrosine protein) phosphatases II"/>
    <property type="match status" value="1"/>
</dbReference>
<name>H5TK98_GORO1</name>
<dbReference type="RefSeq" id="WP_007238148.1">
    <property type="nucleotide sequence ID" value="NZ_BAFB01000087.1"/>
</dbReference>
<dbReference type="EMBL" id="BAFB01000087">
    <property type="protein sequence ID" value="GAB33906.1"/>
    <property type="molecule type" value="Genomic_DNA"/>
</dbReference>
<organism evidence="4 5">
    <name type="scientific">Gordonia otitidis (strain DSM 44809 / CCUG 52243 / JCM 12355 / NBRC 100426 / IFM 10032)</name>
    <dbReference type="NCBI Taxonomy" id="1108044"/>
    <lineage>
        <taxon>Bacteria</taxon>
        <taxon>Bacillati</taxon>
        <taxon>Actinomycetota</taxon>
        <taxon>Actinomycetes</taxon>
        <taxon>Mycobacteriales</taxon>
        <taxon>Gordoniaceae</taxon>
        <taxon>Gordonia</taxon>
    </lineage>
</organism>
<dbReference type="AlphaFoldDB" id="H5TK98"/>
<dbReference type="PANTHER" id="PTHR31126">
    <property type="entry name" value="TYROSINE-PROTEIN PHOSPHATASE"/>
    <property type="match status" value="1"/>
</dbReference>
<dbReference type="OrthoDB" id="1188001at2"/>
<evidence type="ECO:0000256" key="2">
    <source>
        <dbReference type="SAM" id="MobiDB-lite"/>
    </source>
</evidence>
<dbReference type="InterPro" id="IPR029021">
    <property type="entry name" value="Prot-tyrosine_phosphatase-like"/>
</dbReference>
<accession>H5TK98</accession>
<proteinExistence type="inferred from homology"/>
<sequence>MLCAAREFVGGDGAQALPGRDRKPERPPVTSRSTAGFFSRGTSSRTIGRRVAVAATVVTTAILPLGAVTAARVQAAPTVMPAHTIPAPLAISVPDVANARTFANYTTETGMRISDKVIRSANLSTLTPAGITALQRHGVRSIIDLRTQLEAAVQPDKPVPGATRRNLDVLGAVPASYLVDLPNAYSAFVTDPHAREAFRASLLDIKDTVTAGGSVLFHCSAGKDRTGWLAAVLLTILGVDRQVVDADYLASNSFRHASPNDPLNGVNIGWLNASFAAADKTYGSFDGYVRTGLRLSDADIAGLEKALLRPSI</sequence>
<feature type="region of interest" description="Disordered" evidence="2">
    <location>
        <begin position="13"/>
        <end position="41"/>
    </location>
</feature>
<comment type="caution">
    <text evidence="4">The sequence shown here is derived from an EMBL/GenBank/DDBJ whole genome shotgun (WGS) entry which is preliminary data.</text>
</comment>
<dbReference type="STRING" id="1108044.GOOTI_087_00300"/>
<dbReference type="InterPro" id="IPR016130">
    <property type="entry name" value="Tyr_Pase_AS"/>
</dbReference>
<evidence type="ECO:0000256" key="1">
    <source>
        <dbReference type="ARBA" id="ARBA00009580"/>
    </source>
</evidence>
<dbReference type="PROSITE" id="PS00383">
    <property type="entry name" value="TYR_PHOSPHATASE_1"/>
    <property type="match status" value="1"/>
</dbReference>
<dbReference type="PROSITE" id="PS50056">
    <property type="entry name" value="TYR_PHOSPHATASE_2"/>
    <property type="match status" value="1"/>
</dbReference>
<evidence type="ECO:0000313" key="5">
    <source>
        <dbReference type="Proteomes" id="UP000005038"/>
    </source>
</evidence>
<feature type="domain" description="Tyrosine specific protein phosphatases" evidence="3">
    <location>
        <begin position="196"/>
        <end position="240"/>
    </location>
</feature>
<dbReference type="PANTHER" id="PTHR31126:SF1">
    <property type="entry name" value="TYROSINE SPECIFIC PROTEIN PHOSPHATASES DOMAIN-CONTAINING PROTEIN"/>
    <property type="match status" value="1"/>
</dbReference>
<dbReference type="Gene3D" id="3.90.190.10">
    <property type="entry name" value="Protein tyrosine phosphatase superfamily"/>
    <property type="match status" value="1"/>
</dbReference>
<dbReference type="InterPro" id="IPR026893">
    <property type="entry name" value="Tyr/Ser_Pase_IphP-type"/>
</dbReference>
<reference evidence="4" key="1">
    <citation type="submission" date="2012-02" db="EMBL/GenBank/DDBJ databases">
        <title>Whole genome shotgun sequence of Gordonia otitidis NBRC 100426.</title>
        <authorList>
            <person name="Yoshida I."/>
            <person name="Hosoyama A."/>
            <person name="Tsuchikane K."/>
            <person name="Katsumata H."/>
            <person name="Yamazaki S."/>
            <person name="Fujita N."/>
        </authorList>
    </citation>
    <scope>NUCLEOTIDE SEQUENCE [LARGE SCALE GENOMIC DNA]</scope>
    <source>
        <strain evidence="4">NBRC 100426</strain>
    </source>
</reference>